<dbReference type="Proteomes" id="UP000247498">
    <property type="component" value="Unassembled WGS sequence"/>
</dbReference>
<gene>
    <name evidence="1" type="ORF">Rsub_06896</name>
</gene>
<dbReference type="EMBL" id="BDRX01000045">
    <property type="protein sequence ID" value="GBF93897.1"/>
    <property type="molecule type" value="Genomic_DNA"/>
</dbReference>
<evidence type="ECO:0000313" key="2">
    <source>
        <dbReference type="Proteomes" id="UP000247498"/>
    </source>
</evidence>
<proteinExistence type="predicted"/>
<comment type="caution">
    <text evidence="1">The sequence shown here is derived from an EMBL/GenBank/DDBJ whole genome shotgun (WGS) entry which is preliminary data.</text>
</comment>
<sequence>MPEGVLHVFLRVFTKEEGHLLTGFLFLENVRIDAFPLAGSAVPFFQLGLKTGEGTSWLRLTEGPNGHLPWFMTTMPLDEASQLVFNDTKRYIPLEAALRSASPWKPTGSSIRQVLSTSFGLLAEDDAMFLNVVTRQIDYHARLGISSTIMYCRPKLCEKYGRNAAIAGLISTGKLELVPFDEIGLVQGRPYYDQSVQYNHAILSNKDRGSYLFMADLDEYLAFDSPADARSLACLGLESGCAAVPRFRVFPEREIPSLAYGDFIPALTKWDGREASTKSIIDPNRMTRFFVHQGGVCVQADETGCLVAAACNAVQPSCARVAHFSNMLKKREKVEVFNTTDSDAWLWPFQGGSLSNNDT</sequence>
<accession>A0A2V0P9Q3</accession>
<dbReference type="AlphaFoldDB" id="A0A2V0P9Q3"/>
<organism evidence="1 2">
    <name type="scientific">Raphidocelis subcapitata</name>
    <dbReference type="NCBI Taxonomy" id="307507"/>
    <lineage>
        <taxon>Eukaryota</taxon>
        <taxon>Viridiplantae</taxon>
        <taxon>Chlorophyta</taxon>
        <taxon>core chlorophytes</taxon>
        <taxon>Chlorophyceae</taxon>
        <taxon>CS clade</taxon>
        <taxon>Sphaeropleales</taxon>
        <taxon>Selenastraceae</taxon>
        <taxon>Raphidocelis</taxon>
    </lineage>
</organism>
<protein>
    <submittedName>
        <fullName evidence="1">Uncharacterized protein</fullName>
    </submittedName>
</protein>
<keyword evidence="2" id="KW-1185">Reference proteome</keyword>
<reference evidence="1 2" key="1">
    <citation type="journal article" date="2018" name="Sci. Rep.">
        <title>Raphidocelis subcapitata (=Pseudokirchneriella subcapitata) provides an insight into genome evolution and environmental adaptations in the Sphaeropleales.</title>
        <authorList>
            <person name="Suzuki S."/>
            <person name="Yamaguchi H."/>
            <person name="Nakajima N."/>
            <person name="Kawachi M."/>
        </authorList>
    </citation>
    <scope>NUCLEOTIDE SEQUENCE [LARGE SCALE GENOMIC DNA]</scope>
    <source>
        <strain evidence="1 2">NIES-35</strain>
    </source>
</reference>
<name>A0A2V0P9Q3_9CHLO</name>
<dbReference type="InParanoid" id="A0A2V0P9Q3"/>
<evidence type="ECO:0000313" key="1">
    <source>
        <dbReference type="EMBL" id="GBF93897.1"/>
    </source>
</evidence>